<dbReference type="Pfam" id="PF21982">
    <property type="entry name" value="RecX_HTH1"/>
    <property type="match status" value="1"/>
</dbReference>
<proteinExistence type="inferred from homology"/>
<name>A0A078L358_9GAMM</name>
<feature type="domain" description="RecX first three-helical" evidence="8">
    <location>
        <begin position="4"/>
        <end position="43"/>
    </location>
</feature>
<dbReference type="RefSeq" id="WP_044011669.1">
    <property type="nucleotide sequence ID" value="NZ_CCVW01000003.1"/>
</dbReference>
<dbReference type="OrthoDB" id="7066780at2"/>
<evidence type="ECO:0000313" key="10">
    <source>
        <dbReference type="Proteomes" id="UP000044071"/>
    </source>
</evidence>
<feature type="domain" description="RecX second three-helical" evidence="6">
    <location>
        <begin position="50"/>
        <end position="90"/>
    </location>
</feature>
<evidence type="ECO:0000256" key="4">
    <source>
        <dbReference type="ARBA" id="ARBA00022490"/>
    </source>
</evidence>
<dbReference type="Pfam" id="PF21981">
    <property type="entry name" value="RecX_HTH3"/>
    <property type="match status" value="1"/>
</dbReference>
<keyword evidence="4 5" id="KW-0963">Cytoplasm</keyword>
<feature type="domain" description="RecX third three-helical" evidence="7">
    <location>
        <begin position="101"/>
        <end position="140"/>
    </location>
</feature>
<evidence type="ECO:0000259" key="8">
    <source>
        <dbReference type="Pfam" id="PF21982"/>
    </source>
</evidence>
<dbReference type="PANTHER" id="PTHR33602">
    <property type="entry name" value="REGULATORY PROTEIN RECX FAMILY PROTEIN"/>
    <property type="match status" value="1"/>
</dbReference>
<comment type="function">
    <text evidence="5">Modulates RecA activity.</text>
</comment>
<evidence type="ECO:0000259" key="6">
    <source>
        <dbReference type="Pfam" id="PF02631"/>
    </source>
</evidence>
<evidence type="ECO:0000256" key="1">
    <source>
        <dbReference type="ARBA" id="ARBA00004496"/>
    </source>
</evidence>
<dbReference type="eggNOG" id="COG2137">
    <property type="taxonomic scope" value="Bacteria"/>
</dbReference>
<dbReference type="InterPro" id="IPR036388">
    <property type="entry name" value="WH-like_DNA-bd_sf"/>
</dbReference>
<dbReference type="Gene3D" id="1.10.10.10">
    <property type="entry name" value="Winged helix-like DNA-binding domain superfamily/Winged helix DNA-binding domain"/>
    <property type="match status" value="3"/>
</dbReference>
<dbReference type="Pfam" id="PF02631">
    <property type="entry name" value="RecX_HTH2"/>
    <property type="match status" value="1"/>
</dbReference>
<dbReference type="STRING" id="1034943.BN59_02854"/>
<accession>A0A078L358</accession>
<dbReference type="InterPro" id="IPR003783">
    <property type="entry name" value="Regulatory_RecX"/>
</dbReference>
<reference evidence="9 10" key="1">
    <citation type="submission" date="2014-06" db="EMBL/GenBank/DDBJ databases">
        <authorList>
            <person name="Urmite Genomes Urmite Genomes"/>
        </authorList>
    </citation>
    <scope>NUCLEOTIDE SEQUENCE [LARGE SCALE GENOMIC DNA]</scope>
</reference>
<dbReference type="GO" id="GO:0006282">
    <property type="term" value="P:regulation of DNA repair"/>
    <property type="evidence" value="ECO:0007669"/>
    <property type="project" value="UniProtKB-UniRule"/>
</dbReference>
<sequence length="146" mass="16662">MTKAFDSALRLLARREHGARELADKLVLKGFATSEVSEAIAECQRLGLQSDERFVDSLCRARIRQGSGPIKISQELQSKHIDRALIAQALEQEQDNWVTYALAVWQKKYKNQDDVPFDELQKRQRFLLYRGFSTEIIAGVIALIRG</sequence>
<evidence type="ECO:0000256" key="5">
    <source>
        <dbReference type="HAMAP-Rule" id="MF_01114"/>
    </source>
</evidence>
<dbReference type="Proteomes" id="UP000044071">
    <property type="component" value="Unassembled WGS sequence"/>
</dbReference>
<gene>
    <name evidence="5 9" type="primary">recX</name>
    <name evidence="9" type="ORF">BN59_02854</name>
</gene>
<evidence type="ECO:0000256" key="2">
    <source>
        <dbReference type="ARBA" id="ARBA00009695"/>
    </source>
</evidence>
<evidence type="ECO:0000256" key="3">
    <source>
        <dbReference type="ARBA" id="ARBA00018111"/>
    </source>
</evidence>
<dbReference type="AlphaFoldDB" id="A0A078L358"/>
<evidence type="ECO:0000313" key="9">
    <source>
        <dbReference type="EMBL" id="CDZ78544.1"/>
    </source>
</evidence>
<keyword evidence="10" id="KW-1185">Reference proteome</keyword>
<dbReference type="NCBIfam" id="NF001057">
    <property type="entry name" value="PRK00117.3-3"/>
    <property type="match status" value="1"/>
</dbReference>
<dbReference type="GO" id="GO:0005737">
    <property type="term" value="C:cytoplasm"/>
    <property type="evidence" value="ECO:0007669"/>
    <property type="project" value="UniProtKB-SubCell"/>
</dbReference>
<comment type="similarity">
    <text evidence="2 5">Belongs to the RecX family.</text>
</comment>
<evidence type="ECO:0000259" key="7">
    <source>
        <dbReference type="Pfam" id="PF21981"/>
    </source>
</evidence>
<dbReference type="InterPro" id="IPR053926">
    <property type="entry name" value="RecX_HTH_1st"/>
</dbReference>
<dbReference type="InterPro" id="IPR053924">
    <property type="entry name" value="RecX_HTH_2nd"/>
</dbReference>
<dbReference type="HAMAP" id="MF_01114">
    <property type="entry name" value="RecX"/>
    <property type="match status" value="1"/>
</dbReference>
<protein>
    <recommendedName>
        <fullName evidence="3 5">Regulatory protein RecX</fullName>
    </recommendedName>
</protein>
<dbReference type="EMBL" id="CCSB01000003">
    <property type="protein sequence ID" value="CDZ78544.1"/>
    <property type="molecule type" value="Genomic_DNA"/>
</dbReference>
<organism evidence="9 10">
    <name type="scientific">Legionella massiliensis</name>
    <dbReference type="NCBI Taxonomy" id="1034943"/>
    <lineage>
        <taxon>Bacteria</taxon>
        <taxon>Pseudomonadati</taxon>
        <taxon>Pseudomonadota</taxon>
        <taxon>Gammaproteobacteria</taxon>
        <taxon>Legionellales</taxon>
        <taxon>Legionellaceae</taxon>
        <taxon>Legionella</taxon>
    </lineage>
</organism>
<dbReference type="InterPro" id="IPR053925">
    <property type="entry name" value="RecX_HTH_3rd"/>
</dbReference>
<dbReference type="PANTHER" id="PTHR33602:SF1">
    <property type="entry name" value="REGULATORY PROTEIN RECX FAMILY PROTEIN"/>
    <property type="match status" value="1"/>
</dbReference>
<comment type="subcellular location">
    <subcellularLocation>
        <location evidence="1 5">Cytoplasm</location>
    </subcellularLocation>
</comment>